<dbReference type="EMBL" id="LJYG01000032">
    <property type="protein sequence ID" value="KRQ15921.1"/>
    <property type="molecule type" value="Genomic_DNA"/>
</dbReference>
<reference evidence="1 2" key="1">
    <citation type="submission" date="2015-09" db="EMBL/GenBank/DDBJ databases">
        <title>Draft Genome Sequence of Bradyrhizobium manausense Strain BR 3351T, a Novel Symbiotic Nitrogen-Fixing Alphaproteobacterium Isolated from Brazilian Amazon Rain Forest.</title>
        <authorList>
            <person name="De Araujo J.L."/>
            <person name="Zilli J.E."/>
        </authorList>
    </citation>
    <scope>NUCLEOTIDE SEQUENCE [LARGE SCALE GENOMIC DNA]</scope>
    <source>
        <strain evidence="1 2">BR3351</strain>
    </source>
</reference>
<dbReference type="Proteomes" id="UP000051936">
    <property type="component" value="Unassembled WGS sequence"/>
</dbReference>
<proteinExistence type="predicted"/>
<dbReference type="AlphaFoldDB" id="A0A0R3E155"/>
<name>A0A0R3E155_9BRAD</name>
<evidence type="ECO:0000313" key="2">
    <source>
        <dbReference type="Proteomes" id="UP000051936"/>
    </source>
</evidence>
<protein>
    <submittedName>
        <fullName evidence="1">Uncharacterized protein</fullName>
    </submittedName>
</protein>
<comment type="caution">
    <text evidence="1">The sequence shown here is derived from an EMBL/GenBank/DDBJ whole genome shotgun (WGS) entry which is preliminary data.</text>
</comment>
<sequence length="371" mass="42132">MGEGFLGEIDEYFEKLSDLAKIAKEANIAVHELVESPGPHAAMVAPVLAFRESILTSEDENGLSGYLVIGFFAGRTRRERLAAFAMTFEVEHEWNRREVKRLCARYDSGQHLFKSVPGLFGKIRRRANGRQDFELIDVSAVSSVGGSEIYRAESGFTKLCPYLSPGIVNWAQNEWPTAPAFVRLDAGYYSATQPLQLLTEATLVPANPRWLEDFSLRKGMKDFAAYHLLDRPASEGHAEYWDYHVKKVRRLEVHVERREDDYLTMMIEELPRPDDPSGLMIARCIHLDTRDPALTPLGKVEMQHLDLAINVYEGEDRERRFAQMLQNGKVQDASFRTHLFRIERTPFVSLFSFCGMFLKSQVLSASGSMSS</sequence>
<dbReference type="OrthoDB" id="8236105at2"/>
<gene>
    <name evidence="1" type="ORF">AOQ71_07210</name>
</gene>
<evidence type="ECO:0000313" key="1">
    <source>
        <dbReference type="EMBL" id="KRQ15921.1"/>
    </source>
</evidence>
<dbReference type="RefSeq" id="WP_057743736.1">
    <property type="nucleotide sequence ID" value="NZ_LJYG01000032.1"/>
</dbReference>
<accession>A0A0R3E155</accession>
<dbReference type="STRING" id="989370.AOQ71_07210"/>
<keyword evidence="2" id="KW-1185">Reference proteome</keyword>
<organism evidence="1 2">
    <name type="scientific">Bradyrhizobium manausense</name>
    <dbReference type="NCBI Taxonomy" id="989370"/>
    <lineage>
        <taxon>Bacteria</taxon>
        <taxon>Pseudomonadati</taxon>
        <taxon>Pseudomonadota</taxon>
        <taxon>Alphaproteobacteria</taxon>
        <taxon>Hyphomicrobiales</taxon>
        <taxon>Nitrobacteraceae</taxon>
        <taxon>Bradyrhizobium</taxon>
    </lineage>
</organism>